<proteinExistence type="predicted"/>
<organism evidence="1 2">
    <name type="scientific">Actinoallomurus liliacearum</name>
    <dbReference type="NCBI Taxonomy" id="1080073"/>
    <lineage>
        <taxon>Bacteria</taxon>
        <taxon>Bacillati</taxon>
        <taxon>Actinomycetota</taxon>
        <taxon>Actinomycetes</taxon>
        <taxon>Streptosporangiales</taxon>
        <taxon>Thermomonosporaceae</taxon>
        <taxon>Actinoallomurus</taxon>
    </lineage>
</organism>
<dbReference type="RefSeq" id="WP_345356290.1">
    <property type="nucleotide sequence ID" value="NZ_BAABHJ010000011.1"/>
</dbReference>
<gene>
    <name evidence="1" type="ORF">GCM10023195_40450</name>
</gene>
<reference evidence="2" key="1">
    <citation type="journal article" date="2019" name="Int. J. Syst. Evol. Microbiol.">
        <title>The Global Catalogue of Microorganisms (GCM) 10K type strain sequencing project: providing services to taxonomists for standard genome sequencing and annotation.</title>
        <authorList>
            <consortium name="The Broad Institute Genomics Platform"/>
            <consortium name="The Broad Institute Genome Sequencing Center for Infectious Disease"/>
            <person name="Wu L."/>
            <person name="Ma J."/>
        </authorList>
    </citation>
    <scope>NUCLEOTIDE SEQUENCE [LARGE SCALE GENOMIC DNA]</scope>
    <source>
        <strain evidence="2">JCM 17938</strain>
    </source>
</reference>
<evidence type="ECO:0000313" key="2">
    <source>
        <dbReference type="Proteomes" id="UP001500212"/>
    </source>
</evidence>
<keyword evidence="2" id="KW-1185">Reference proteome</keyword>
<name>A0ABP8TNQ5_9ACTN</name>
<accession>A0ABP8TNQ5</accession>
<dbReference type="EMBL" id="BAABHJ010000011">
    <property type="protein sequence ID" value="GAA4609942.1"/>
    <property type="molecule type" value="Genomic_DNA"/>
</dbReference>
<comment type="caution">
    <text evidence="1">The sequence shown here is derived from an EMBL/GenBank/DDBJ whole genome shotgun (WGS) entry which is preliminary data.</text>
</comment>
<dbReference type="Proteomes" id="UP001500212">
    <property type="component" value="Unassembled WGS sequence"/>
</dbReference>
<evidence type="ECO:0000313" key="1">
    <source>
        <dbReference type="EMBL" id="GAA4609942.1"/>
    </source>
</evidence>
<protein>
    <submittedName>
        <fullName evidence="1">Uncharacterized protein</fullName>
    </submittedName>
</protein>
<sequence length="78" mass="8355">MFVSNPFAPFIGIHVDAATGTGKGNRLRAGRPIRRGGIDTTDHVAFSSNERIGSLICYSEKTSLLRSVSNVPPTPPIM</sequence>